<dbReference type="PROSITE" id="PS01173">
    <property type="entry name" value="LIPASE_GDXG_HIS"/>
    <property type="match status" value="1"/>
</dbReference>
<evidence type="ECO:0000256" key="2">
    <source>
        <dbReference type="ARBA" id="ARBA00022801"/>
    </source>
</evidence>
<dbReference type="GO" id="GO:0004771">
    <property type="term" value="F:sterol ester esterase activity"/>
    <property type="evidence" value="ECO:0007669"/>
    <property type="project" value="TreeGrafter"/>
</dbReference>
<dbReference type="PANTHER" id="PTHR23025:SF3">
    <property type="entry name" value="HORMONE-SENSITIVE LIPASE"/>
    <property type="match status" value="1"/>
</dbReference>
<accession>A0AAW8DPF4</accession>
<dbReference type="InterPro" id="IPR002168">
    <property type="entry name" value="Lipase_GDXG_HIS_AS"/>
</dbReference>
<dbReference type="EC" id="3.1.1.-" evidence="4"/>
<name>A0AAW8DPF4_9BURK</name>
<evidence type="ECO:0000256" key="1">
    <source>
        <dbReference type="ARBA" id="ARBA00010515"/>
    </source>
</evidence>
<sequence>MTAAPLPATWLNPTAPPPLDPQIVEFMRLMAAEGGRYPKRHTIPIAEGRANAEKVRAPWTEGGPTMARTVEQQVPTRHGNVRIRVHYPQHRLLQGALVYIHGGGFVLFSLDTHDRVMREYAGRAGIAVIGIDYTRAPEAQFPQPHDECVDVMRWLAANAGALDIDPAQLFIGGDSAGANLSVGACLVLRDAGEALPLGMLLNYGAYSTELYRESVVRYGAGEYGLSLHMMVWFYGLYLRRPEDFRDPRLASLTARLEGLPPACLAITECDPLHDDSVLMAARLREAGVAVTDVLYPGTIHGFLEAVSIANVAGRAFDDAARWMHTLAAR</sequence>
<dbReference type="PANTHER" id="PTHR23025">
    <property type="entry name" value="TRIACYLGLYCEROL LIPASE"/>
    <property type="match status" value="1"/>
</dbReference>
<feature type="domain" description="Alpha/beta hydrolase fold-3" evidence="3">
    <location>
        <begin position="97"/>
        <end position="303"/>
    </location>
</feature>
<evidence type="ECO:0000313" key="5">
    <source>
        <dbReference type="Proteomes" id="UP001244295"/>
    </source>
</evidence>
<dbReference type="Proteomes" id="UP001244295">
    <property type="component" value="Unassembled WGS sequence"/>
</dbReference>
<gene>
    <name evidence="4" type="ORF">J2W25_000326</name>
</gene>
<organism evidence="4 5">
    <name type="scientific">Variovorax boronicumulans</name>
    <dbReference type="NCBI Taxonomy" id="436515"/>
    <lineage>
        <taxon>Bacteria</taxon>
        <taxon>Pseudomonadati</taxon>
        <taxon>Pseudomonadota</taxon>
        <taxon>Betaproteobacteria</taxon>
        <taxon>Burkholderiales</taxon>
        <taxon>Comamonadaceae</taxon>
        <taxon>Variovorax</taxon>
    </lineage>
</organism>
<dbReference type="RefSeq" id="WP_307635564.1">
    <property type="nucleotide sequence ID" value="NZ_JAUSRR010000001.1"/>
</dbReference>
<comment type="similarity">
    <text evidence="1">Belongs to the 'GDXG' lipolytic enzyme family.</text>
</comment>
<evidence type="ECO:0000259" key="3">
    <source>
        <dbReference type="Pfam" id="PF07859"/>
    </source>
</evidence>
<dbReference type="InterPro" id="IPR029058">
    <property type="entry name" value="AB_hydrolase_fold"/>
</dbReference>
<dbReference type="AlphaFoldDB" id="A0AAW8DPF4"/>
<dbReference type="Gene3D" id="3.40.50.1820">
    <property type="entry name" value="alpha/beta hydrolase"/>
    <property type="match status" value="1"/>
</dbReference>
<keyword evidence="2 4" id="KW-0378">Hydrolase</keyword>
<dbReference type="InterPro" id="IPR013094">
    <property type="entry name" value="AB_hydrolase_3"/>
</dbReference>
<proteinExistence type="inferred from homology"/>
<dbReference type="Pfam" id="PF07859">
    <property type="entry name" value="Abhydrolase_3"/>
    <property type="match status" value="1"/>
</dbReference>
<comment type="caution">
    <text evidence="4">The sequence shown here is derived from an EMBL/GenBank/DDBJ whole genome shotgun (WGS) entry which is preliminary data.</text>
</comment>
<dbReference type="SUPFAM" id="SSF53474">
    <property type="entry name" value="alpha/beta-Hydrolases"/>
    <property type="match status" value="1"/>
</dbReference>
<dbReference type="EMBL" id="JAUSRR010000001">
    <property type="protein sequence ID" value="MDP9921321.1"/>
    <property type="molecule type" value="Genomic_DNA"/>
</dbReference>
<protein>
    <submittedName>
        <fullName evidence="4">Acetyl esterase</fullName>
        <ecNumber evidence="4">3.1.1.-</ecNumber>
    </submittedName>
</protein>
<dbReference type="GO" id="GO:0005829">
    <property type="term" value="C:cytosol"/>
    <property type="evidence" value="ECO:0007669"/>
    <property type="project" value="TreeGrafter"/>
</dbReference>
<reference evidence="4" key="1">
    <citation type="submission" date="2023-07" db="EMBL/GenBank/DDBJ databases">
        <title>Sorghum-associated microbial communities from plants grown in Nebraska, USA.</title>
        <authorList>
            <person name="Schachtman D."/>
        </authorList>
    </citation>
    <scope>NUCLEOTIDE SEQUENCE</scope>
    <source>
        <strain evidence="4">DS2795</strain>
    </source>
</reference>
<dbReference type="GO" id="GO:0019433">
    <property type="term" value="P:triglyceride catabolic process"/>
    <property type="evidence" value="ECO:0007669"/>
    <property type="project" value="TreeGrafter"/>
</dbReference>
<evidence type="ECO:0000313" key="4">
    <source>
        <dbReference type="EMBL" id="MDP9921321.1"/>
    </source>
</evidence>
<dbReference type="GO" id="GO:0004806">
    <property type="term" value="F:triacylglycerol lipase activity"/>
    <property type="evidence" value="ECO:0007669"/>
    <property type="project" value="TreeGrafter"/>
</dbReference>